<feature type="transmembrane region" description="Helical" evidence="7">
    <location>
        <begin position="65"/>
        <end position="88"/>
    </location>
</feature>
<evidence type="ECO:0000256" key="1">
    <source>
        <dbReference type="ARBA" id="ARBA00004651"/>
    </source>
</evidence>
<evidence type="ECO:0000256" key="7">
    <source>
        <dbReference type="SAM" id="Phobius"/>
    </source>
</evidence>
<keyword evidence="4 7" id="KW-0812">Transmembrane</keyword>
<evidence type="ECO:0000256" key="2">
    <source>
        <dbReference type="ARBA" id="ARBA00022448"/>
    </source>
</evidence>
<evidence type="ECO:0000313" key="8">
    <source>
        <dbReference type="EMBL" id="MVO78192.1"/>
    </source>
</evidence>
<dbReference type="GO" id="GO:0005886">
    <property type="term" value="C:plasma membrane"/>
    <property type="evidence" value="ECO:0007669"/>
    <property type="project" value="UniProtKB-SubCell"/>
</dbReference>
<accession>A0A6I4J0S9</accession>
<comment type="subcellular location">
    <subcellularLocation>
        <location evidence="1">Cell membrane</location>
        <topology evidence="1">Multi-pass membrane protein</topology>
    </subcellularLocation>
</comment>
<proteinExistence type="predicted"/>
<feature type="transmembrane region" description="Helical" evidence="7">
    <location>
        <begin position="237"/>
        <end position="262"/>
    </location>
</feature>
<comment type="caution">
    <text evidence="8">The sequence shown here is derived from an EMBL/GenBank/DDBJ whole genome shotgun (WGS) entry which is preliminary data.</text>
</comment>
<evidence type="ECO:0000256" key="3">
    <source>
        <dbReference type="ARBA" id="ARBA00022475"/>
    </source>
</evidence>
<dbReference type="CDD" id="cd06173">
    <property type="entry name" value="MFS_MefA_like"/>
    <property type="match status" value="1"/>
</dbReference>
<evidence type="ECO:0000256" key="4">
    <source>
        <dbReference type="ARBA" id="ARBA00022692"/>
    </source>
</evidence>
<organism evidence="8 9">
    <name type="scientific">Sphingomonas horti</name>
    <dbReference type="NCBI Taxonomy" id="2682842"/>
    <lineage>
        <taxon>Bacteria</taxon>
        <taxon>Pseudomonadati</taxon>
        <taxon>Pseudomonadota</taxon>
        <taxon>Alphaproteobacteria</taxon>
        <taxon>Sphingomonadales</taxon>
        <taxon>Sphingomonadaceae</taxon>
        <taxon>Sphingomonas</taxon>
    </lineage>
</organism>
<keyword evidence="5 7" id="KW-1133">Transmembrane helix</keyword>
<dbReference type="Gene3D" id="1.20.1250.20">
    <property type="entry name" value="MFS general substrate transporter like domains"/>
    <property type="match status" value="2"/>
</dbReference>
<evidence type="ECO:0000313" key="9">
    <source>
        <dbReference type="Proteomes" id="UP000441389"/>
    </source>
</evidence>
<dbReference type="Pfam" id="PF05977">
    <property type="entry name" value="MFS_3"/>
    <property type="match status" value="1"/>
</dbReference>
<evidence type="ECO:0000256" key="6">
    <source>
        <dbReference type="ARBA" id="ARBA00023136"/>
    </source>
</evidence>
<keyword evidence="2" id="KW-0813">Transport</keyword>
<reference evidence="8 9" key="1">
    <citation type="submission" date="2019-12" db="EMBL/GenBank/DDBJ databases">
        <authorList>
            <person name="Huq M.A."/>
        </authorList>
    </citation>
    <scope>NUCLEOTIDE SEQUENCE [LARGE SCALE GENOMIC DNA]</scope>
    <source>
        <strain evidence="8 9">MAH-20</strain>
    </source>
</reference>
<feature type="transmembrane region" description="Helical" evidence="7">
    <location>
        <begin position="274"/>
        <end position="293"/>
    </location>
</feature>
<dbReference type="AlphaFoldDB" id="A0A6I4J0S9"/>
<dbReference type="InterPro" id="IPR036259">
    <property type="entry name" value="MFS_trans_sf"/>
</dbReference>
<evidence type="ECO:0000256" key="5">
    <source>
        <dbReference type="ARBA" id="ARBA00022989"/>
    </source>
</evidence>
<feature type="transmembrane region" description="Helical" evidence="7">
    <location>
        <begin position="26"/>
        <end position="45"/>
    </location>
</feature>
<dbReference type="PANTHER" id="PTHR23513">
    <property type="entry name" value="INTEGRAL MEMBRANE EFFLUX PROTEIN-RELATED"/>
    <property type="match status" value="1"/>
</dbReference>
<dbReference type="Proteomes" id="UP000441389">
    <property type="component" value="Unassembled WGS sequence"/>
</dbReference>
<sequence length="437" mass="46170">MVRVTRSGAVQAQPSPLAIPDFRAYWIARFSAVLATMSMVVILGYQVYDTARADYGMSVREASFYLGLIGLAQFVPLFLLTPVAGWVADRFERRLVARLANGIDLSIALTLGITTYTQTLTLPLLFGLAALHGVARVFLGPSMTAIAPNIVPAAVLPRAIAMSSIAWQSASVSGPALAGFLYSVDPAMPYWMAAGFLVVSILALTPIRRIMPAAMSGSTHPVRQMVDGLSYVRSHRFLLGAITLDLFAVLLGGATALLPVYARDILHVGPEGLGWLRASPAVGAAVVALWFAWRPLHHNVGVKMLLAVAGFGLATLAFGYSKSMPASMAALIVLGGMDMLSVYVRSSLVQLYTPDAMRGRVSAVSGLAISASNELGEVESGLLASVLGPIGAVAFGGIGAIAVAGIWAYLFPEIRRARTFDLPETALPEAVMQEKPA</sequence>
<keyword evidence="6 7" id="KW-0472">Membrane</keyword>
<feature type="transmembrane region" description="Helical" evidence="7">
    <location>
        <begin position="382"/>
        <end position="410"/>
    </location>
</feature>
<keyword evidence="9" id="KW-1185">Reference proteome</keyword>
<dbReference type="EMBL" id="WQMS01000013">
    <property type="protein sequence ID" value="MVO78192.1"/>
    <property type="molecule type" value="Genomic_DNA"/>
</dbReference>
<dbReference type="SUPFAM" id="SSF103473">
    <property type="entry name" value="MFS general substrate transporter"/>
    <property type="match status" value="1"/>
</dbReference>
<dbReference type="PANTHER" id="PTHR23513:SF9">
    <property type="entry name" value="ENTEROBACTIN EXPORTER ENTS"/>
    <property type="match status" value="1"/>
</dbReference>
<name>A0A6I4J0S9_9SPHN</name>
<feature type="transmembrane region" description="Helical" evidence="7">
    <location>
        <begin position="300"/>
        <end position="320"/>
    </location>
</feature>
<feature type="transmembrane region" description="Helical" evidence="7">
    <location>
        <begin position="187"/>
        <end position="207"/>
    </location>
</feature>
<gene>
    <name evidence="8" type="ORF">GON01_09625</name>
</gene>
<keyword evidence="3" id="KW-1003">Cell membrane</keyword>
<dbReference type="InterPro" id="IPR010290">
    <property type="entry name" value="TM_effector"/>
</dbReference>
<protein>
    <submittedName>
        <fullName evidence="8">MFS transporter</fullName>
    </submittedName>
</protein>